<accession>A0A0F9JM95</accession>
<comment type="caution">
    <text evidence="1">The sequence shown here is derived from an EMBL/GenBank/DDBJ whole genome shotgun (WGS) entry which is preliminary data.</text>
</comment>
<evidence type="ECO:0000313" key="1">
    <source>
        <dbReference type="EMBL" id="KKM70939.1"/>
    </source>
</evidence>
<name>A0A0F9JM95_9ZZZZ</name>
<proteinExistence type="predicted"/>
<protein>
    <submittedName>
        <fullName evidence="1">Uncharacterized protein</fullName>
    </submittedName>
</protein>
<dbReference type="AlphaFoldDB" id="A0A0F9JM95"/>
<sequence length="186" mass="20830">MAFGNPDAIKDDEIKAVVKSATLLVVEGLSECSEMCIRHIVQVERRKLAAERSEGARDRPQGVYEEQMTMEDWGLYKTRMTNLMSALCHLPIHVIVTCLEGWKEDKKGGVMLRTVNLSGQAAITAPAYFDLVLHMEADTDDDGEPRRVWRTATDGEIVAKDGSCVLDEFEPTDWTKLFKKILKGGK</sequence>
<dbReference type="Pfam" id="PF13479">
    <property type="entry name" value="AAA_24"/>
    <property type="match status" value="1"/>
</dbReference>
<organism evidence="1">
    <name type="scientific">marine sediment metagenome</name>
    <dbReference type="NCBI Taxonomy" id="412755"/>
    <lineage>
        <taxon>unclassified sequences</taxon>
        <taxon>metagenomes</taxon>
        <taxon>ecological metagenomes</taxon>
    </lineage>
</organism>
<dbReference type="EMBL" id="LAZR01009722">
    <property type="protein sequence ID" value="KKM70939.1"/>
    <property type="molecule type" value="Genomic_DNA"/>
</dbReference>
<gene>
    <name evidence="1" type="ORF">LCGC14_1435590</name>
</gene>
<reference evidence="1" key="1">
    <citation type="journal article" date="2015" name="Nature">
        <title>Complex archaea that bridge the gap between prokaryotes and eukaryotes.</title>
        <authorList>
            <person name="Spang A."/>
            <person name="Saw J.H."/>
            <person name="Jorgensen S.L."/>
            <person name="Zaremba-Niedzwiedzka K."/>
            <person name="Martijn J."/>
            <person name="Lind A.E."/>
            <person name="van Eijk R."/>
            <person name="Schleper C."/>
            <person name="Guy L."/>
            <person name="Ettema T.J."/>
        </authorList>
    </citation>
    <scope>NUCLEOTIDE SEQUENCE</scope>
</reference>